<dbReference type="Pfam" id="PF00191">
    <property type="entry name" value="Annexin"/>
    <property type="match status" value="4"/>
</dbReference>
<protein>
    <recommendedName>
        <fullName evidence="4">Annexin</fullName>
    </recommendedName>
</protein>
<proteinExistence type="inferred from homology"/>
<keyword evidence="6" id="KW-1185">Reference proteome</keyword>
<dbReference type="InterPro" id="IPR001464">
    <property type="entry name" value="Annexin"/>
</dbReference>
<keyword evidence="4" id="KW-0111">Calcium/phospholipid-binding</keyword>
<dbReference type="PRINTS" id="PR00196">
    <property type="entry name" value="ANNEXIN"/>
</dbReference>
<name>E9H188_DAPPU</name>
<keyword evidence="4" id="KW-0106">Calcium</keyword>
<dbReference type="AlphaFoldDB" id="E9H188"/>
<dbReference type="Gene3D" id="1.10.220.10">
    <property type="entry name" value="Annexin"/>
    <property type="match status" value="4"/>
</dbReference>
<dbReference type="GO" id="GO:0005544">
    <property type="term" value="F:calcium-dependent phospholipid binding"/>
    <property type="evidence" value="ECO:0000318"/>
    <property type="project" value="GO_Central"/>
</dbReference>
<evidence type="ECO:0000256" key="3">
    <source>
        <dbReference type="ARBA" id="ARBA00023216"/>
    </source>
</evidence>
<dbReference type="PANTHER" id="PTHR10502">
    <property type="entry name" value="ANNEXIN"/>
    <property type="match status" value="1"/>
</dbReference>
<keyword evidence="3 4" id="KW-0041">Annexin</keyword>
<dbReference type="FunFam" id="1.10.220.10:FF:000001">
    <property type="entry name" value="Annexin"/>
    <property type="match status" value="1"/>
</dbReference>
<dbReference type="GO" id="GO:0005886">
    <property type="term" value="C:plasma membrane"/>
    <property type="evidence" value="ECO:0000318"/>
    <property type="project" value="GO_Central"/>
</dbReference>
<evidence type="ECO:0000256" key="2">
    <source>
        <dbReference type="ARBA" id="ARBA00022737"/>
    </source>
</evidence>
<evidence type="ECO:0000256" key="1">
    <source>
        <dbReference type="ARBA" id="ARBA00007831"/>
    </source>
</evidence>
<dbReference type="EMBL" id="GL732583">
    <property type="protein sequence ID" value="EFX74399.1"/>
    <property type="molecule type" value="Genomic_DNA"/>
</dbReference>
<dbReference type="GO" id="GO:0001786">
    <property type="term" value="F:phosphatidylserine binding"/>
    <property type="evidence" value="ECO:0000318"/>
    <property type="project" value="GO_Central"/>
</dbReference>
<dbReference type="GO" id="GO:0005634">
    <property type="term" value="C:nucleus"/>
    <property type="evidence" value="ECO:0000318"/>
    <property type="project" value="GO_Central"/>
</dbReference>
<evidence type="ECO:0000313" key="5">
    <source>
        <dbReference type="EMBL" id="EFX74399.1"/>
    </source>
</evidence>
<dbReference type="PANTHER" id="PTHR10502:SF177">
    <property type="entry name" value="ANNEXIN B10"/>
    <property type="match status" value="1"/>
</dbReference>
<dbReference type="STRING" id="6669.E9H188"/>
<gene>
    <name evidence="5" type="ORF">DAPPUDRAFT_226743</name>
</gene>
<accession>E9H188</accession>
<dbReference type="PhylomeDB" id="E9H188"/>
<evidence type="ECO:0000256" key="4">
    <source>
        <dbReference type="RuleBase" id="RU003540"/>
    </source>
</evidence>
<dbReference type="SMART" id="SM00335">
    <property type="entry name" value="ANX"/>
    <property type="match status" value="4"/>
</dbReference>
<sequence>MSVSWDVFNENVKEFPTVVPLPDDEFYPLDDAKSLRAAVKGFGTDEQVILNILCQRSSAQRQTIMECYHRTFFRYLIADLKSDLSGNFENVIVGLMMPTERYCAHQLHKAFRSKSHDVLVEILCSRSHEEVAKIATAYEDMHDSSLASDIKKETCGSYQRLLLLTLQKLNDQSCGYGDFAYDPDIASQQARIIFKAVKGNFRTDENAFLDIFGYAAQRRHQTCLIFHEYQRISGKSIEETLKSQTSGVLLNSLLTIVKAVNNRPLYFAERLRRAMKGLGTDDNSLIRIIVSRCEIDLLNIMFEYERIYGKTLFSAVKEETSGYYRRSLLTIIGMEQLVKSMPSPSSCCSLTSLSDRQIP</sequence>
<comment type="similarity">
    <text evidence="1 4">Belongs to the annexin family.</text>
</comment>
<dbReference type="Proteomes" id="UP000000305">
    <property type="component" value="Unassembled WGS sequence"/>
</dbReference>
<evidence type="ECO:0000313" key="6">
    <source>
        <dbReference type="Proteomes" id="UP000000305"/>
    </source>
</evidence>
<dbReference type="GO" id="GO:0005737">
    <property type="term" value="C:cytoplasm"/>
    <property type="evidence" value="ECO:0000318"/>
    <property type="project" value="GO_Central"/>
</dbReference>
<dbReference type="KEGG" id="dpx:DAPPUDRAFT_226743"/>
<keyword evidence="2 4" id="KW-0677">Repeat</keyword>
<comment type="domain">
    <text evidence="4">A pair of annexin repeats may form one binding site for calcium and phospholipid.</text>
</comment>
<dbReference type="InterPro" id="IPR018252">
    <property type="entry name" value="Annexin_repeat_CS"/>
</dbReference>
<dbReference type="PROSITE" id="PS51897">
    <property type="entry name" value="ANNEXIN_2"/>
    <property type="match status" value="4"/>
</dbReference>
<dbReference type="GO" id="GO:0012506">
    <property type="term" value="C:vesicle membrane"/>
    <property type="evidence" value="ECO:0000318"/>
    <property type="project" value="GO_Central"/>
</dbReference>
<dbReference type="PROSITE" id="PS00223">
    <property type="entry name" value="ANNEXIN_1"/>
    <property type="match status" value="2"/>
</dbReference>
<organism evidence="5 6">
    <name type="scientific">Daphnia pulex</name>
    <name type="common">Water flea</name>
    <dbReference type="NCBI Taxonomy" id="6669"/>
    <lineage>
        <taxon>Eukaryota</taxon>
        <taxon>Metazoa</taxon>
        <taxon>Ecdysozoa</taxon>
        <taxon>Arthropoda</taxon>
        <taxon>Crustacea</taxon>
        <taxon>Branchiopoda</taxon>
        <taxon>Diplostraca</taxon>
        <taxon>Cladocera</taxon>
        <taxon>Anomopoda</taxon>
        <taxon>Daphniidae</taxon>
        <taxon>Daphnia</taxon>
    </lineage>
</organism>
<dbReference type="FunCoup" id="E9H188">
    <property type="interactions" value="75"/>
</dbReference>
<dbReference type="SUPFAM" id="SSF47874">
    <property type="entry name" value="Annexin"/>
    <property type="match status" value="1"/>
</dbReference>
<dbReference type="GO" id="GO:0005509">
    <property type="term" value="F:calcium ion binding"/>
    <property type="evidence" value="ECO:0007669"/>
    <property type="project" value="InterPro"/>
</dbReference>
<dbReference type="FunFam" id="1.10.220.10:FF:000005">
    <property type="entry name" value="Annexin"/>
    <property type="match status" value="1"/>
</dbReference>
<dbReference type="eggNOG" id="KOG0819">
    <property type="taxonomic scope" value="Eukaryota"/>
</dbReference>
<dbReference type="OrthoDB" id="37886at2759"/>
<dbReference type="InterPro" id="IPR037104">
    <property type="entry name" value="Annexin_sf"/>
</dbReference>
<reference evidence="5 6" key="1">
    <citation type="journal article" date="2011" name="Science">
        <title>The ecoresponsive genome of Daphnia pulex.</title>
        <authorList>
            <person name="Colbourne J.K."/>
            <person name="Pfrender M.E."/>
            <person name="Gilbert D."/>
            <person name="Thomas W.K."/>
            <person name="Tucker A."/>
            <person name="Oakley T.H."/>
            <person name="Tokishita S."/>
            <person name="Aerts A."/>
            <person name="Arnold G.J."/>
            <person name="Basu M.K."/>
            <person name="Bauer D.J."/>
            <person name="Caceres C.E."/>
            <person name="Carmel L."/>
            <person name="Casola C."/>
            <person name="Choi J.H."/>
            <person name="Detter J.C."/>
            <person name="Dong Q."/>
            <person name="Dusheyko S."/>
            <person name="Eads B.D."/>
            <person name="Frohlich T."/>
            <person name="Geiler-Samerotte K.A."/>
            <person name="Gerlach D."/>
            <person name="Hatcher P."/>
            <person name="Jogdeo S."/>
            <person name="Krijgsveld J."/>
            <person name="Kriventseva E.V."/>
            <person name="Kultz D."/>
            <person name="Laforsch C."/>
            <person name="Lindquist E."/>
            <person name="Lopez J."/>
            <person name="Manak J.R."/>
            <person name="Muller J."/>
            <person name="Pangilinan J."/>
            <person name="Patwardhan R.P."/>
            <person name="Pitluck S."/>
            <person name="Pritham E.J."/>
            <person name="Rechtsteiner A."/>
            <person name="Rho M."/>
            <person name="Rogozin I.B."/>
            <person name="Sakarya O."/>
            <person name="Salamov A."/>
            <person name="Schaack S."/>
            <person name="Shapiro H."/>
            <person name="Shiga Y."/>
            <person name="Skalitzky C."/>
            <person name="Smith Z."/>
            <person name="Souvorov A."/>
            <person name="Sung W."/>
            <person name="Tang Z."/>
            <person name="Tsuchiya D."/>
            <person name="Tu H."/>
            <person name="Vos H."/>
            <person name="Wang M."/>
            <person name="Wolf Y.I."/>
            <person name="Yamagata H."/>
            <person name="Yamada T."/>
            <person name="Ye Y."/>
            <person name="Shaw J.R."/>
            <person name="Andrews J."/>
            <person name="Crease T.J."/>
            <person name="Tang H."/>
            <person name="Lucas S.M."/>
            <person name="Robertson H.M."/>
            <person name="Bork P."/>
            <person name="Koonin E.V."/>
            <person name="Zdobnov E.M."/>
            <person name="Grigoriev I.V."/>
            <person name="Lynch M."/>
            <person name="Boore J.L."/>
        </authorList>
    </citation>
    <scope>NUCLEOTIDE SEQUENCE [LARGE SCALE GENOMIC DNA]</scope>
</reference>
<dbReference type="InParanoid" id="E9H188"/>
<dbReference type="HOGENOM" id="CLU_025300_0_0_1"/>
<dbReference type="InterPro" id="IPR018502">
    <property type="entry name" value="Annexin_repeat"/>
</dbReference>